<evidence type="ECO:0000313" key="1">
    <source>
        <dbReference type="EMBL" id="OJT03827.1"/>
    </source>
</evidence>
<organism evidence="1 2">
    <name type="scientific">Trametes pubescens</name>
    <name type="common">White-rot fungus</name>
    <dbReference type="NCBI Taxonomy" id="154538"/>
    <lineage>
        <taxon>Eukaryota</taxon>
        <taxon>Fungi</taxon>
        <taxon>Dikarya</taxon>
        <taxon>Basidiomycota</taxon>
        <taxon>Agaricomycotina</taxon>
        <taxon>Agaricomycetes</taxon>
        <taxon>Polyporales</taxon>
        <taxon>Polyporaceae</taxon>
        <taxon>Trametes</taxon>
    </lineage>
</organism>
<proteinExistence type="predicted"/>
<accession>A0A1M2V8F6</accession>
<evidence type="ECO:0000313" key="2">
    <source>
        <dbReference type="Proteomes" id="UP000184267"/>
    </source>
</evidence>
<dbReference type="OrthoDB" id="2758338at2759"/>
<reference evidence="1 2" key="1">
    <citation type="submission" date="2016-10" db="EMBL/GenBank/DDBJ databases">
        <title>Genome sequence of the basidiomycete white-rot fungus Trametes pubescens.</title>
        <authorList>
            <person name="Makela M.R."/>
            <person name="Granchi Z."/>
            <person name="Peng M."/>
            <person name="De Vries R.P."/>
            <person name="Grigoriev I."/>
            <person name="Riley R."/>
            <person name="Hilden K."/>
        </authorList>
    </citation>
    <scope>NUCLEOTIDE SEQUENCE [LARGE SCALE GENOMIC DNA]</scope>
    <source>
        <strain evidence="1 2">FBCC735</strain>
    </source>
</reference>
<dbReference type="Proteomes" id="UP000184267">
    <property type="component" value="Unassembled WGS sequence"/>
</dbReference>
<dbReference type="AlphaFoldDB" id="A0A1M2V8F6"/>
<dbReference type="EMBL" id="MNAD01001596">
    <property type="protein sequence ID" value="OJT03827.1"/>
    <property type="molecule type" value="Genomic_DNA"/>
</dbReference>
<keyword evidence="2" id="KW-1185">Reference proteome</keyword>
<name>A0A1M2V8F6_TRAPU</name>
<sequence>MYPALTRLHMTLLCGDTEADFPWWAANAPQLAWLRINTVHVFPSRSVTIVNQLAHVLGAAADGHSSRRPNTPASSFSELKTLMIMLSPIYFPPADDPSPQVAAAYASSASALEAEVGALGVPRTVFQPHYDGQDTVKPPGIRQSGTLEEGMRRDWRLRAEGAQGLFTSEFWTRTPGVLGRLWKAVLRG</sequence>
<gene>
    <name evidence="1" type="ORF">TRAPUB_5516</name>
</gene>
<comment type="caution">
    <text evidence="1">The sequence shown here is derived from an EMBL/GenBank/DDBJ whole genome shotgun (WGS) entry which is preliminary data.</text>
</comment>
<protein>
    <submittedName>
        <fullName evidence="1">Uncharacterized protein</fullName>
    </submittedName>
</protein>